<name>A0A0D7A613_9AGAR</name>
<evidence type="ECO:0000256" key="1">
    <source>
        <dbReference type="SAM" id="MobiDB-lite"/>
    </source>
</evidence>
<feature type="compositionally biased region" description="Pro residues" evidence="1">
    <location>
        <begin position="25"/>
        <end position="41"/>
    </location>
</feature>
<keyword evidence="3" id="KW-1185">Reference proteome</keyword>
<feature type="compositionally biased region" description="Basic and acidic residues" evidence="1">
    <location>
        <begin position="223"/>
        <end position="241"/>
    </location>
</feature>
<dbReference type="Proteomes" id="UP000054144">
    <property type="component" value="Unassembled WGS sequence"/>
</dbReference>
<proteinExistence type="predicted"/>
<feature type="region of interest" description="Disordered" evidence="1">
    <location>
        <begin position="219"/>
        <end position="241"/>
    </location>
</feature>
<feature type="region of interest" description="Disordered" evidence="1">
    <location>
        <begin position="1"/>
        <end position="50"/>
    </location>
</feature>
<evidence type="ECO:0000313" key="2">
    <source>
        <dbReference type="EMBL" id="KIY46283.1"/>
    </source>
</evidence>
<evidence type="ECO:0008006" key="4">
    <source>
        <dbReference type="Google" id="ProtNLM"/>
    </source>
</evidence>
<reference evidence="2 3" key="1">
    <citation type="journal article" date="2015" name="Fungal Genet. Biol.">
        <title>Evolution of novel wood decay mechanisms in Agaricales revealed by the genome sequences of Fistulina hepatica and Cylindrobasidium torrendii.</title>
        <authorList>
            <person name="Floudas D."/>
            <person name="Held B.W."/>
            <person name="Riley R."/>
            <person name="Nagy L.G."/>
            <person name="Koehler G."/>
            <person name="Ransdell A.S."/>
            <person name="Younus H."/>
            <person name="Chow J."/>
            <person name="Chiniquy J."/>
            <person name="Lipzen A."/>
            <person name="Tritt A."/>
            <person name="Sun H."/>
            <person name="Haridas S."/>
            <person name="LaButti K."/>
            <person name="Ohm R.A."/>
            <person name="Kues U."/>
            <person name="Blanchette R.A."/>
            <person name="Grigoriev I.V."/>
            <person name="Minto R.E."/>
            <person name="Hibbett D.S."/>
        </authorList>
    </citation>
    <scope>NUCLEOTIDE SEQUENCE [LARGE SCALE GENOMIC DNA]</scope>
    <source>
        <strain evidence="2 3">ATCC 64428</strain>
    </source>
</reference>
<dbReference type="OrthoDB" id="5552562at2759"/>
<gene>
    <name evidence="2" type="ORF">FISHEDRAFT_75784</name>
</gene>
<dbReference type="AlphaFoldDB" id="A0A0D7A613"/>
<sequence>MDLSIPYSNDDPLSDPGDNSGDDGPPSPPSPPPPGPPPQGATPPDINHPGLNEALSTLSDALCTIRVDKKLLAGSSHAKLRAPDPFTGKKLEALKTWITQIMINVSQAYNSSEESAKVFHTLSYLTGSAIEYFEPDLMLGTDDPLWLNNFNLFLEVLAKNFGPIDPLGEAMDQISHLSMQSSNWVSVKDWMLGGTSGDGSGTEMGEWSSVLVVFLGSGQSDWSDSKSDSSDSTSEFKELID</sequence>
<protein>
    <recommendedName>
        <fullName evidence="4">DUF4939 domain-containing protein</fullName>
    </recommendedName>
</protein>
<organism evidence="2 3">
    <name type="scientific">Fistulina hepatica ATCC 64428</name>
    <dbReference type="NCBI Taxonomy" id="1128425"/>
    <lineage>
        <taxon>Eukaryota</taxon>
        <taxon>Fungi</taxon>
        <taxon>Dikarya</taxon>
        <taxon>Basidiomycota</taxon>
        <taxon>Agaricomycotina</taxon>
        <taxon>Agaricomycetes</taxon>
        <taxon>Agaricomycetidae</taxon>
        <taxon>Agaricales</taxon>
        <taxon>Fistulinaceae</taxon>
        <taxon>Fistulina</taxon>
    </lineage>
</organism>
<dbReference type="EMBL" id="KN882036">
    <property type="protein sequence ID" value="KIY46283.1"/>
    <property type="molecule type" value="Genomic_DNA"/>
</dbReference>
<evidence type="ECO:0000313" key="3">
    <source>
        <dbReference type="Proteomes" id="UP000054144"/>
    </source>
</evidence>
<accession>A0A0D7A613</accession>
<feature type="compositionally biased region" description="Low complexity" evidence="1">
    <location>
        <begin position="8"/>
        <end position="24"/>
    </location>
</feature>